<evidence type="ECO:0000313" key="3">
    <source>
        <dbReference type="EMBL" id="QIN84401.1"/>
    </source>
</evidence>
<gene>
    <name evidence="3" type="ORF">GBA63_18465</name>
</gene>
<dbReference type="CDD" id="cd03024">
    <property type="entry name" value="DsbA_FrnE"/>
    <property type="match status" value="1"/>
</dbReference>
<feature type="domain" description="DSBA-like thioredoxin" evidence="2">
    <location>
        <begin position="3"/>
        <end position="204"/>
    </location>
</feature>
<dbReference type="PANTHER" id="PTHR13887">
    <property type="entry name" value="GLUTATHIONE S-TRANSFERASE KAPPA"/>
    <property type="match status" value="1"/>
</dbReference>
<dbReference type="InterPro" id="IPR036249">
    <property type="entry name" value="Thioredoxin-like_sf"/>
</dbReference>
<feature type="region of interest" description="Disordered" evidence="1">
    <location>
        <begin position="206"/>
        <end position="225"/>
    </location>
</feature>
<dbReference type="PANTHER" id="PTHR13887:SF41">
    <property type="entry name" value="THIOREDOXIN SUPERFAMILY PROTEIN"/>
    <property type="match status" value="1"/>
</dbReference>
<dbReference type="Gene3D" id="3.40.30.10">
    <property type="entry name" value="Glutaredoxin"/>
    <property type="match status" value="1"/>
</dbReference>
<evidence type="ECO:0000256" key="1">
    <source>
        <dbReference type="SAM" id="MobiDB-lite"/>
    </source>
</evidence>
<proteinExistence type="predicted"/>
<dbReference type="GO" id="GO:0016491">
    <property type="term" value="F:oxidoreductase activity"/>
    <property type="evidence" value="ECO:0007669"/>
    <property type="project" value="InterPro"/>
</dbReference>
<protein>
    <submittedName>
        <fullName evidence="3">DsbA family oxidoreductase</fullName>
    </submittedName>
</protein>
<dbReference type="KEGG" id="rub:GBA63_18465"/>
<organism evidence="3 4">
    <name type="scientific">Rubrobacter tropicus</name>
    <dbReference type="NCBI Taxonomy" id="2653851"/>
    <lineage>
        <taxon>Bacteria</taxon>
        <taxon>Bacillati</taxon>
        <taxon>Actinomycetota</taxon>
        <taxon>Rubrobacteria</taxon>
        <taxon>Rubrobacterales</taxon>
        <taxon>Rubrobacteraceae</taxon>
        <taxon>Rubrobacter</taxon>
    </lineage>
</organism>
<dbReference type="EMBL" id="CP045119">
    <property type="protein sequence ID" value="QIN84401.1"/>
    <property type="molecule type" value="Genomic_DNA"/>
</dbReference>
<dbReference type="RefSeq" id="WP_166178540.1">
    <property type="nucleotide sequence ID" value="NZ_CP045119.1"/>
</dbReference>
<keyword evidence="4" id="KW-1185">Reference proteome</keyword>
<dbReference type="AlphaFoldDB" id="A0A6G8QDC4"/>
<dbReference type="Pfam" id="PF01323">
    <property type="entry name" value="DSBA"/>
    <property type="match status" value="1"/>
</dbReference>
<accession>A0A6G8QDC4</accession>
<name>A0A6G8QDC4_9ACTN</name>
<reference evidence="3 4" key="1">
    <citation type="submission" date="2019-10" db="EMBL/GenBank/DDBJ databases">
        <title>Rubrobacter sp nov SCSIO 52090 isolated from a deep-sea sediment in the South China Sea.</title>
        <authorList>
            <person name="Chen R.W."/>
        </authorList>
    </citation>
    <scope>NUCLEOTIDE SEQUENCE [LARGE SCALE GENOMIC DNA]</scope>
    <source>
        <strain evidence="3 4">SCSIO 52909</strain>
    </source>
</reference>
<dbReference type="Proteomes" id="UP000501452">
    <property type="component" value="Chromosome"/>
</dbReference>
<dbReference type="SUPFAM" id="SSF52833">
    <property type="entry name" value="Thioredoxin-like"/>
    <property type="match status" value="1"/>
</dbReference>
<evidence type="ECO:0000313" key="4">
    <source>
        <dbReference type="Proteomes" id="UP000501452"/>
    </source>
</evidence>
<evidence type="ECO:0000259" key="2">
    <source>
        <dbReference type="Pfam" id="PF01323"/>
    </source>
</evidence>
<sequence>MKVEVYADVACAWCRLRTHQFHRAVAAAGGEGEVELVHLPYQLDSGGTGEPRPLMEVMAEMFGRDRADMMAAGMTRLGADEGVEYRFDRALAVDTFAAHRLLWFALREHGAGPQAALARALYEAHFRDGANVADHAELAALAGRVGLNGERARGFLASDGGVAEVRERVAAARRDGISSVPTFVFEDGERHRGEDAVEAIADALGRPGVAGSPGRFPTGGEGGRS</sequence>
<dbReference type="InterPro" id="IPR001853">
    <property type="entry name" value="DSBA-like_thioredoxin_dom"/>
</dbReference>